<reference evidence="5 6" key="1">
    <citation type="submission" date="2019-03" db="EMBL/GenBank/DDBJ databases">
        <title>Draft genome sequences of novel Actinobacteria.</title>
        <authorList>
            <person name="Sahin N."/>
            <person name="Ay H."/>
            <person name="Saygin H."/>
        </authorList>
    </citation>
    <scope>NUCLEOTIDE SEQUENCE [LARGE SCALE GENOMIC DNA]</scope>
    <source>
        <strain evidence="5 6">CH32</strain>
    </source>
</reference>
<dbReference type="PANTHER" id="PTHR42788:SF13">
    <property type="entry name" value="ALIPHATIC SULFONATES IMPORT ATP-BINDING PROTEIN SSUB"/>
    <property type="match status" value="1"/>
</dbReference>
<evidence type="ECO:0000256" key="2">
    <source>
        <dbReference type="ARBA" id="ARBA00022741"/>
    </source>
</evidence>
<keyword evidence="6" id="KW-1185">Reference proteome</keyword>
<evidence type="ECO:0000259" key="4">
    <source>
        <dbReference type="PROSITE" id="PS50893"/>
    </source>
</evidence>
<dbReference type="SUPFAM" id="SSF52540">
    <property type="entry name" value="P-loop containing nucleoside triphosphate hydrolases"/>
    <property type="match status" value="1"/>
</dbReference>
<gene>
    <name evidence="5" type="ORF">E1286_33830</name>
</gene>
<dbReference type="GO" id="GO:0016887">
    <property type="term" value="F:ATP hydrolysis activity"/>
    <property type="evidence" value="ECO:0007669"/>
    <property type="project" value="InterPro"/>
</dbReference>
<dbReference type="InterPro" id="IPR003593">
    <property type="entry name" value="AAA+_ATPase"/>
</dbReference>
<dbReference type="OrthoDB" id="3514167at2"/>
<dbReference type="InterPro" id="IPR027417">
    <property type="entry name" value="P-loop_NTPase"/>
</dbReference>
<dbReference type="PANTHER" id="PTHR42788">
    <property type="entry name" value="TAURINE IMPORT ATP-BINDING PROTEIN-RELATED"/>
    <property type="match status" value="1"/>
</dbReference>
<dbReference type="Proteomes" id="UP000295302">
    <property type="component" value="Unassembled WGS sequence"/>
</dbReference>
<protein>
    <submittedName>
        <fullName evidence="5">ABC transporter ATP-binding protein</fullName>
    </submittedName>
</protein>
<dbReference type="InterPro" id="IPR050166">
    <property type="entry name" value="ABC_transporter_ATP-bind"/>
</dbReference>
<dbReference type="SMART" id="SM00382">
    <property type="entry name" value="AAA"/>
    <property type="match status" value="1"/>
</dbReference>
<keyword evidence="3 5" id="KW-0067">ATP-binding</keyword>
<organism evidence="5 6">
    <name type="scientific">Nonomuraea terrae</name>
    <dbReference type="NCBI Taxonomy" id="2530383"/>
    <lineage>
        <taxon>Bacteria</taxon>
        <taxon>Bacillati</taxon>
        <taxon>Actinomycetota</taxon>
        <taxon>Actinomycetes</taxon>
        <taxon>Streptosporangiales</taxon>
        <taxon>Streptosporangiaceae</taxon>
        <taxon>Nonomuraea</taxon>
    </lineage>
</organism>
<dbReference type="InterPro" id="IPR003439">
    <property type="entry name" value="ABC_transporter-like_ATP-bd"/>
</dbReference>
<dbReference type="AlphaFoldDB" id="A0A4R4Y8Y1"/>
<keyword evidence="1" id="KW-0813">Transport</keyword>
<accession>A0A4R4Y8Y1</accession>
<dbReference type="GO" id="GO:0005524">
    <property type="term" value="F:ATP binding"/>
    <property type="evidence" value="ECO:0007669"/>
    <property type="project" value="UniProtKB-KW"/>
</dbReference>
<proteinExistence type="predicted"/>
<sequence length="255" mass="27496">MRDVTMAFPAGEPGGPRTALCGVDLDVRAGELLTLVGPSGCGKSTLLDLVAGLARPTRGEVLVGGVPVVAPHPAVVVQQYDLFPWRTAQGNVEFGLEGTGVPRPERMRRAREHLALAGLSGHADRYPHELSAGLRRRVALARSLASGPGVLLMDEPFAGLDAPARASLRDDLVRARERIGTTIMIVTHGIDEALRLGRRVAVMTRAPGRIKEIVEVRLDARDRRAGPAFGAYRRHVWTLLRGEVTREREAATIHG</sequence>
<evidence type="ECO:0000256" key="3">
    <source>
        <dbReference type="ARBA" id="ARBA00022840"/>
    </source>
</evidence>
<dbReference type="CDD" id="cd03293">
    <property type="entry name" value="ABC_NrtD_SsuB_transporters"/>
    <property type="match status" value="1"/>
</dbReference>
<evidence type="ECO:0000256" key="1">
    <source>
        <dbReference type="ARBA" id="ARBA00022448"/>
    </source>
</evidence>
<evidence type="ECO:0000313" key="6">
    <source>
        <dbReference type="Proteomes" id="UP000295302"/>
    </source>
</evidence>
<dbReference type="Pfam" id="PF00005">
    <property type="entry name" value="ABC_tran"/>
    <property type="match status" value="1"/>
</dbReference>
<evidence type="ECO:0000313" key="5">
    <source>
        <dbReference type="EMBL" id="TDD40836.1"/>
    </source>
</evidence>
<keyword evidence="2" id="KW-0547">Nucleotide-binding</keyword>
<dbReference type="EMBL" id="SMKQ01000153">
    <property type="protein sequence ID" value="TDD40836.1"/>
    <property type="molecule type" value="Genomic_DNA"/>
</dbReference>
<name>A0A4R4Y8Y1_9ACTN</name>
<dbReference type="Gene3D" id="3.40.50.300">
    <property type="entry name" value="P-loop containing nucleotide triphosphate hydrolases"/>
    <property type="match status" value="1"/>
</dbReference>
<dbReference type="PROSITE" id="PS50893">
    <property type="entry name" value="ABC_TRANSPORTER_2"/>
    <property type="match status" value="1"/>
</dbReference>
<comment type="caution">
    <text evidence="5">The sequence shown here is derived from an EMBL/GenBank/DDBJ whole genome shotgun (WGS) entry which is preliminary data.</text>
</comment>
<feature type="domain" description="ABC transporter" evidence="4">
    <location>
        <begin position="1"/>
        <end position="230"/>
    </location>
</feature>